<feature type="region of interest" description="Disordered" evidence="1">
    <location>
        <begin position="50"/>
        <end position="261"/>
    </location>
</feature>
<comment type="caution">
    <text evidence="2">The sequence shown here is derived from an EMBL/GenBank/DDBJ whole genome shotgun (WGS) entry which is preliminary data.</text>
</comment>
<dbReference type="EMBL" id="JAWMWH010000001">
    <property type="protein sequence ID" value="MEJ6399836.1"/>
    <property type="molecule type" value="Genomic_DNA"/>
</dbReference>
<organism evidence="2 3">
    <name type="scientific">Nicoliella lavandulae</name>
    <dbReference type="NCBI Taxonomy" id="3082954"/>
    <lineage>
        <taxon>Bacteria</taxon>
        <taxon>Bacillati</taxon>
        <taxon>Bacillota</taxon>
        <taxon>Bacilli</taxon>
        <taxon>Lactobacillales</taxon>
        <taxon>Lactobacillaceae</taxon>
        <taxon>Nicoliella</taxon>
    </lineage>
</organism>
<feature type="compositionally biased region" description="Low complexity" evidence="1">
    <location>
        <begin position="200"/>
        <end position="261"/>
    </location>
</feature>
<proteinExistence type="predicted"/>
<keyword evidence="3" id="KW-1185">Reference proteome</keyword>
<feature type="region of interest" description="Disordered" evidence="1">
    <location>
        <begin position="1036"/>
        <end position="1065"/>
    </location>
</feature>
<dbReference type="PANTHER" id="PTHR13491">
    <property type="entry name" value="ZCCHC10 PROTEIN"/>
    <property type="match status" value="1"/>
</dbReference>
<dbReference type="Proteomes" id="UP001370590">
    <property type="component" value="Unassembled WGS sequence"/>
</dbReference>
<feature type="compositionally biased region" description="Polar residues" evidence="1">
    <location>
        <begin position="420"/>
        <end position="442"/>
    </location>
</feature>
<sequence>MPYDKLHFSKKNEKKILKKVKKQWVVASMSVLALLSGGFALEGSIVHADDQGGSDANVTSAVESKPVDNASATNANQSGASNVESANHSDSVATMSASQSNLPTASSTSTDTTNTDNDATNQSSASVDTNTSSAANSSSNSASSTNAESSSASSDAQSSSSNDVQSSSSSNAQSSSSNTQSSTKDDYITASSSNRDKSTSSDYHSVTSSASAKSTSASSSSNASSENSTTSSSASSTSGSDSSSASGTSLNGSSSASSSNVTTLNVSNDILSIDDANLSVRLATDTGSTGSQSSETAAFSNGFSAAVAAAAGGSSVATSADSEFNSGVQAFYAANAGAISAWNSLHPDDLKSANSTDTFASNNAYYANGFNAVNDAYSTYNSLNSGAGTQSGSSVYGTSASATTSNFASGSVDRSKSAVVVNSPSDSAEATSGNDVQSASSGNISLASDSAEGQSAAYNYAVDFFLSRQGAYDAESGRWNGTDKNGSFSALDATKNSNNPYVQAYNGAQAAIDDENSGGYRSVNALTGNNSVNYSYGYNDVANKVNNGYVDAQGNKTYIYFAANPVMLDSYLADSANNGHQSEIRITKDMQSTSGSSSASLTGTDTYVTVNGQNHVVDLTTMHNNPFNINLTIENFAKMYGTNVYGQINMYNSTTGSLKYKNINYEGSQLFYGSSVPNVYIDGGVNVISEGQYTSIWGSRNTDNYNQQNLEVTNLEVLPGATYNGETQDGNVIELGGNLILDAGAKMILRPGGSGGENAGSYGSSGNKGIALKGSGANVNISQGADLSIVPKDSGADAIYTAAGSNINVNGGSINIVYNQNPNDTNPTNIQGSVTVQNGGSLTTHATKGVTNYGGNLISVAGNLNVINRGNLYVYADGTNTNGDLTLFSNSGNVLINTPGNNIVFSKNGLNNDGTGTAAGTFFKNTGNIVAYSAKGSLDGKDTGSAQSMIKVLGNGNVVYYKYGQSDNQAQYTTLNNFNNSNSKFLEFTAVPTVYFSGLPQLAADSNTKSGYDVVANVKLSNVEDSNGYVYLRTTTNTADETPTGSTTMLSDPDQQTGNGSDSDYRNAYTVKVPVSAFTQNSDGSYYYKYVQTLNTTNTAPTSVTIDAQYGVTNQSATISDNNGNTQFTSTTHNPSTSAVTNNTGNATGTLADNVIVPNDSDKQVSAADSAASAAAQVANTAGSMNTGSYSLTASSASAAVG</sequence>
<protein>
    <submittedName>
        <fullName evidence="2">Uncharacterized protein</fullName>
    </submittedName>
</protein>
<dbReference type="InterPro" id="IPR039715">
    <property type="entry name" value="ZCCHC10"/>
</dbReference>
<dbReference type="RefSeq" id="WP_339959674.1">
    <property type="nucleotide sequence ID" value="NZ_JAWMWH010000001.1"/>
</dbReference>
<reference evidence="2 3" key="1">
    <citation type="submission" date="2023-10" db="EMBL/GenBank/DDBJ databases">
        <title>Nicoliella lavandulae sp. nov. isolated from Lavandula angustifolia flowers.</title>
        <authorList>
            <person name="Alcantara C."/>
            <person name="Zuniga M."/>
            <person name="Landete J.M."/>
            <person name="Monedero V."/>
        </authorList>
    </citation>
    <scope>NUCLEOTIDE SEQUENCE [LARGE SCALE GENOMIC DNA]</scope>
    <source>
        <strain evidence="2 3">Es01</strain>
    </source>
</reference>
<gene>
    <name evidence="2" type="ORF">R4146_01360</name>
</gene>
<feature type="compositionally biased region" description="Polar residues" evidence="1">
    <location>
        <begin position="70"/>
        <end position="103"/>
    </location>
</feature>
<name>A0ABU8SIY2_9LACO</name>
<evidence type="ECO:0000256" key="1">
    <source>
        <dbReference type="SAM" id="MobiDB-lite"/>
    </source>
</evidence>
<dbReference type="PANTHER" id="PTHR13491:SF0">
    <property type="entry name" value="ZINC FINGER CCHC DOMAIN-CONTAINING PROTEIN 10"/>
    <property type="match status" value="1"/>
</dbReference>
<evidence type="ECO:0000313" key="2">
    <source>
        <dbReference type="EMBL" id="MEJ6399836.1"/>
    </source>
</evidence>
<feature type="region of interest" description="Disordered" evidence="1">
    <location>
        <begin position="418"/>
        <end position="442"/>
    </location>
</feature>
<accession>A0ABU8SIY2</accession>
<evidence type="ECO:0000313" key="3">
    <source>
        <dbReference type="Proteomes" id="UP001370590"/>
    </source>
</evidence>
<feature type="compositionally biased region" description="Low complexity" evidence="1">
    <location>
        <begin position="104"/>
        <end position="182"/>
    </location>
</feature>
<feature type="compositionally biased region" description="Polar residues" evidence="1">
    <location>
        <begin position="1036"/>
        <end position="1062"/>
    </location>
</feature>